<accession>A0ABV0KT90</accession>
<dbReference type="EMBL" id="JAMPLM010000067">
    <property type="protein sequence ID" value="MEP1062457.1"/>
    <property type="molecule type" value="Genomic_DNA"/>
</dbReference>
<evidence type="ECO:0000313" key="6">
    <source>
        <dbReference type="EMBL" id="MEP1062457.1"/>
    </source>
</evidence>
<evidence type="ECO:0000256" key="3">
    <source>
        <dbReference type="ARBA" id="ARBA00022676"/>
    </source>
</evidence>
<dbReference type="SUPFAM" id="SSF53448">
    <property type="entry name" value="Nucleotide-diphospho-sugar transferases"/>
    <property type="match status" value="1"/>
</dbReference>
<dbReference type="PANTHER" id="PTHR43179:SF12">
    <property type="entry name" value="GALACTOFURANOSYLTRANSFERASE GLFT2"/>
    <property type="match status" value="1"/>
</dbReference>
<dbReference type="Proteomes" id="UP001476950">
    <property type="component" value="Unassembled WGS sequence"/>
</dbReference>
<dbReference type="CDD" id="cd02526">
    <property type="entry name" value="GT2_RfbF_like"/>
    <property type="match status" value="1"/>
</dbReference>
<dbReference type="InterPro" id="IPR029044">
    <property type="entry name" value="Nucleotide-diphossugar_trans"/>
</dbReference>
<keyword evidence="7" id="KW-1185">Reference proteome</keyword>
<dbReference type="Pfam" id="PF00535">
    <property type="entry name" value="Glycos_transf_2"/>
    <property type="match status" value="1"/>
</dbReference>
<evidence type="ECO:0000256" key="1">
    <source>
        <dbReference type="ARBA" id="ARBA00004776"/>
    </source>
</evidence>
<gene>
    <name evidence="6" type="ORF">NDI38_29215</name>
</gene>
<keyword evidence="4" id="KW-0808">Transferase</keyword>
<feature type="domain" description="Glycosyltransferase 2-like" evidence="5">
    <location>
        <begin position="11"/>
        <end position="120"/>
    </location>
</feature>
<name>A0ABV0KT90_9CYAN</name>
<proteinExistence type="inferred from homology"/>
<evidence type="ECO:0000256" key="2">
    <source>
        <dbReference type="ARBA" id="ARBA00006739"/>
    </source>
</evidence>
<comment type="pathway">
    <text evidence="1">Cell wall biogenesis; cell wall polysaccharide biosynthesis.</text>
</comment>
<comment type="caution">
    <text evidence="6">The sequence shown here is derived from an EMBL/GenBank/DDBJ whole genome shotgun (WGS) entry which is preliminary data.</text>
</comment>
<evidence type="ECO:0000256" key="4">
    <source>
        <dbReference type="ARBA" id="ARBA00022679"/>
    </source>
</evidence>
<sequence>MARLYTVAAYITAYDDAIALNACVTALRFQSYCIQHILIVDNSSQALRLSEENQADDRLLVWHYPKNIGIAGGLALAIQWARQRQYNFLWTFDQDSTPASDCLEHLLAAYVKLATEAYVIGMIAPTAIDARTGQTVKPSLFLGDRFRGFVPVNPTLPYECDAPITSGALVSLRTVAHVEPPDAGLFIDGIDLDYGLRLRQAGFHNLVVPDAAMYHRFGVPFQLEILGRKKVFQLYSPLRYYYICRNHTYLELRHSQGWYRLTCCLRRLKFLLLTVLKILAFDAAPKGQKAIACVTGTYHGFLGRLGKTW</sequence>
<evidence type="ECO:0000259" key="5">
    <source>
        <dbReference type="Pfam" id="PF00535"/>
    </source>
</evidence>
<comment type="similarity">
    <text evidence="2">Belongs to the glycosyltransferase 2 family.</text>
</comment>
<protein>
    <submittedName>
        <fullName evidence="6">Glycosyltransferase family 2 protein</fullName>
    </submittedName>
</protein>
<dbReference type="Gene3D" id="3.90.550.10">
    <property type="entry name" value="Spore Coat Polysaccharide Biosynthesis Protein SpsA, Chain A"/>
    <property type="match status" value="1"/>
</dbReference>
<evidence type="ECO:0000313" key="7">
    <source>
        <dbReference type="Proteomes" id="UP001476950"/>
    </source>
</evidence>
<organism evidence="6 7">
    <name type="scientific">Stenomitos frigidus AS-A4</name>
    <dbReference type="NCBI Taxonomy" id="2933935"/>
    <lineage>
        <taxon>Bacteria</taxon>
        <taxon>Bacillati</taxon>
        <taxon>Cyanobacteriota</taxon>
        <taxon>Cyanophyceae</taxon>
        <taxon>Leptolyngbyales</taxon>
        <taxon>Leptolyngbyaceae</taxon>
        <taxon>Stenomitos</taxon>
    </lineage>
</organism>
<dbReference type="InterPro" id="IPR001173">
    <property type="entry name" value="Glyco_trans_2-like"/>
</dbReference>
<reference evidence="6 7" key="1">
    <citation type="submission" date="2022-04" db="EMBL/GenBank/DDBJ databases">
        <title>Positive selection, recombination, and allopatry shape intraspecific diversity of widespread and dominant cyanobacteria.</title>
        <authorList>
            <person name="Wei J."/>
            <person name="Shu W."/>
            <person name="Hu C."/>
        </authorList>
    </citation>
    <scope>NUCLEOTIDE SEQUENCE [LARGE SCALE GENOMIC DNA]</scope>
    <source>
        <strain evidence="6 7">AS-A4</strain>
    </source>
</reference>
<dbReference type="PANTHER" id="PTHR43179">
    <property type="entry name" value="RHAMNOSYLTRANSFERASE WBBL"/>
    <property type="match status" value="1"/>
</dbReference>
<keyword evidence="3" id="KW-0328">Glycosyltransferase</keyword>
<dbReference type="RefSeq" id="WP_190448472.1">
    <property type="nucleotide sequence ID" value="NZ_JAMPLM010000067.1"/>
</dbReference>